<dbReference type="PANTHER" id="PTHR11088:SF60">
    <property type="entry name" value="TRNA DIMETHYLALLYLTRANSFERASE"/>
    <property type="match status" value="1"/>
</dbReference>
<feature type="site" description="Interaction with substrate tRNA" evidence="10">
    <location>
        <position position="139"/>
    </location>
</feature>
<comment type="caution">
    <text evidence="10">Lacks conserved residue(s) required for the propagation of feature annotation.</text>
</comment>
<evidence type="ECO:0000256" key="3">
    <source>
        <dbReference type="ARBA" id="ARBA00005842"/>
    </source>
</evidence>
<keyword evidence="5 10" id="KW-0819">tRNA processing</keyword>
<comment type="cofactor">
    <cofactor evidence="1 10">
        <name>Mg(2+)</name>
        <dbReference type="ChEBI" id="CHEBI:18420"/>
    </cofactor>
</comment>
<evidence type="ECO:0000256" key="5">
    <source>
        <dbReference type="ARBA" id="ARBA00022694"/>
    </source>
</evidence>
<dbReference type="SUPFAM" id="SSF52540">
    <property type="entry name" value="P-loop containing nucleoside triphosphate hydrolases"/>
    <property type="match status" value="2"/>
</dbReference>
<dbReference type="RefSeq" id="WP_380078401.1">
    <property type="nucleotide sequence ID" value="NZ_JBHSGO010000147.1"/>
</dbReference>
<dbReference type="InterPro" id="IPR027417">
    <property type="entry name" value="P-loop_NTPase"/>
</dbReference>
<keyword evidence="15" id="KW-1185">Reference proteome</keyword>
<dbReference type="Proteomes" id="UP001596020">
    <property type="component" value="Unassembled WGS sequence"/>
</dbReference>
<evidence type="ECO:0000256" key="8">
    <source>
        <dbReference type="ARBA" id="ARBA00022842"/>
    </source>
</evidence>
<evidence type="ECO:0000313" key="14">
    <source>
        <dbReference type="EMBL" id="MFC4665879.1"/>
    </source>
</evidence>
<feature type="binding site" evidence="10">
    <location>
        <begin position="25"/>
        <end position="32"/>
    </location>
    <ligand>
        <name>ATP</name>
        <dbReference type="ChEBI" id="CHEBI:30616"/>
    </ligand>
</feature>
<dbReference type="HAMAP" id="MF_00185">
    <property type="entry name" value="IPP_trans"/>
    <property type="match status" value="1"/>
</dbReference>
<comment type="function">
    <text evidence="2 10 12">Catalyzes the transfer of a dimethylallyl group onto the adenine at position 37 in tRNAs that read codons beginning with uridine, leading to the formation of N6-(dimethylallyl)adenosine (i(6)A).</text>
</comment>
<evidence type="ECO:0000256" key="13">
    <source>
        <dbReference type="RuleBase" id="RU003785"/>
    </source>
</evidence>
<sequence>MFEELTQKLLKDITTSEKTVFVITGPTGAGKSQLAMDLAKSLGCSIISADSRQLFKEIPIGTAAPTEEDRRTIPHYFVSCLSVKDYFSASMFEEQAISLLENKLFDESKIQVVCSGSMMYVDALCKGIDAMPDVPEDIRSMMWKRYEKEGVEILSQELKLIDPDYYKCIDPRNHKRIIHALEVYLTTGKPFSSFHKNEPTRRNFHIIKLCVTMQRETLYQRINKRVDKMMELGLLDEAKAVYPMKHLNALNTVGYKELFDYLDQKTSLQEAIELIKRNSRRYARKQLTWWRRDKEIIHIPIDEYI</sequence>
<proteinExistence type="inferred from homology"/>
<dbReference type="PANTHER" id="PTHR11088">
    <property type="entry name" value="TRNA DIMETHYLALLYLTRANSFERASE"/>
    <property type="match status" value="1"/>
</dbReference>
<evidence type="ECO:0000256" key="12">
    <source>
        <dbReference type="RuleBase" id="RU003784"/>
    </source>
</evidence>
<dbReference type="EC" id="2.5.1.75" evidence="10"/>
<keyword evidence="8 10" id="KW-0460">Magnesium</keyword>
<comment type="similarity">
    <text evidence="3 10 13">Belongs to the IPP transferase family.</text>
</comment>
<keyword evidence="7 10" id="KW-0067">ATP-binding</keyword>
<gene>
    <name evidence="10 14" type="primary">miaA</name>
    <name evidence="14" type="ORF">ACFO3G_04580</name>
</gene>
<feature type="region of interest" description="Interaction with substrate tRNA" evidence="10">
    <location>
        <begin position="50"/>
        <end position="53"/>
    </location>
</feature>
<keyword evidence="4 10" id="KW-0808">Transferase</keyword>
<evidence type="ECO:0000256" key="4">
    <source>
        <dbReference type="ARBA" id="ARBA00022679"/>
    </source>
</evidence>
<protein>
    <recommendedName>
        <fullName evidence="10">tRNA dimethylallyltransferase</fullName>
        <ecNumber evidence="10">2.5.1.75</ecNumber>
    </recommendedName>
    <alternativeName>
        <fullName evidence="10">Dimethylallyl diphosphate:tRNA dimethylallyltransferase</fullName>
        <shortName evidence="10">DMAPP:tRNA dimethylallyltransferase</shortName>
        <shortName evidence="10">DMATase</shortName>
    </alternativeName>
    <alternativeName>
        <fullName evidence="10">Isopentenyl-diphosphate:tRNA isopentenyltransferase</fullName>
        <shortName evidence="10">IPP transferase</shortName>
        <shortName evidence="10">IPPT</shortName>
        <shortName evidence="10">IPTase</shortName>
    </alternativeName>
</protein>
<reference evidence="15" key="1">
    <citation type="journal article" date="2019" name="Int. J. Syst. Evol. Microbiol.">
        <title>The Global Catalogue of Microorganisms (GCM) 10K type strain sequencing project: providing services to taxonomists for standard genome sequencing and annotation.</title>
        <authorList>
            <consortium name="The Broad Institute Genomics Platform"/>
            <consortium name="The Broad Institute Genome Sequencing Center for Infectious Disease"/>
            <person name="Wu L."/>
            <person name="Ma J."/>
        </authorList>
    </citation>
    <scope>NUCLEOTIDE SEQUENCE [LARGE SCALE GENOMIC DNA]</scope>
    <source>
        <strain evidence="15">CGMCC 4.7357</strain>
    </source>
</reference>
<evidence type="ECO:0000256" key="7">
    <source>
        <dbReference type="ARBA" id="ARBA00022840"/>
    </source>
</evidence>
<dbReference type="EMBL" id="JBHSGO010000147">
    <property type="protein sequence ID" value="MFC4665879.1"/>
    <property type="molecule type" value="Genomic_DNA"/>
</dbReference>
<dbReference type="Gene3D" id="3.40.50.300">
    <property type="entry name" value="P-loop containing nucleotide triphosphate hydrolases"/>
    <property type="match status" value="1"/>
</dbReference>
<comment type="subunit">
    <text evidence="10">Monomer.</text>
</comment>
<comment type="caution">
    <text evidence="14">The sequence shown here is derived from an EMBL/GenBank/DDBJ whole genome shotgun (WGS) entry which is preliminary data.</text>
</comment>
<organism evidence="14 15">
    <name type="scientific">Falsiporphyromonas endometrii</name>
    <dbReference type="NCBI Taxonomy" id="1387297"/>
    <lineage>
        <taxon>Bacteria</taxon>
        <taxon>Pseudomonadati</taxon>
        <taxon>Bacteroidota</taxon>
        <taxon>Bacteroidia</taxon>
        <taxon>Bacteroidales</taxon>
        <taxon>Porphyromonadaceae</taxon>
        <taxon>Falsiporphyromonas</taxon>
    </lineage>
</organism>
<evidence type="ECO:0000256" key="9">
    <source>
        <dbReference type="ARBA" id="ARBA00049563"/>
    </source>
</evidence>
<feature type="binding site" evidence="10">
    <location>
        <begin position="27"/>
        <end position="32"/>
    </location>
    <ligand>
        <name>substrate</name>
    </ligand>
</feature>
<dbReference type="Pfam" id="PF01715">
    <property type="entry name" value="IPPT"/>
    <property type="match status" value="1"/>
</dbReference>
<evidence type="ECO:0000256" key="10">
    <source>
        <dbReference type="HAMAP-Rule" id="MF_00185"/>
    </source>
</evidence>
<accession>A0ABV9K7A5</accession>
<dbReference type="GO" id="GO:0052381">
    <property type="term" value="F:tRNA dimethylallyltransferase activity"/>
    <property type="evidence" value="ECO:0007669"/>
    <property type="project" value="UniProtKB-EC"/>
</dbReference>
<evidence type="ECO:0000256" key="11">
    <source>
        <dbReference type="RuleBase" id="RU003783"/>
    </source>
</evidence>
<evidence type="ECO:0000256" key="6">
    <source>
        <dbReference type="ARBA" id="ARBA00022741"/>
    </source>
</evidence>
<evidence type="ECO:0000256" key="1">
    <source>
        <dbReference type="ARBA" id="ARBA00001946"/>
    </source>
</evidence>
<dbReference type="NCBIfam" id="TIGR00174">
    <property type="entry name" value="miaA"/>
    <property type="match status" value="1"/>
</dbReference>
<name>A0ABV9K7A5_9PORP</name>
<keyword evidence="6 10" id="KW-0547">Nucleotide-binding</keyword>
<evidence type="ECO:0000313" key="15">
    <source>
        <dbReference type="Proteomes" id="UP001596020"/>
    </source>
</evidence>
<dbReference type="Gene3D" id="1.10.20.140">
    <property type="match status" value="1"/>
</dbReference>
<feature type="site" description="Interaction with substrate tRNA" evidence="10">
    <location>
        <position position="117"/>
    </location>
</feature>
<comment type="catalytic activity">
    <reaction evidence="9 10 11">
        <text>adenosine(37) in tRNA + dimethylallyl diphosphate = N(6)-dimethylallyladenosine(37) in tRNA + diphosphate</text>
        <dbReference type="Rhea" id="RHEA:26482"/>
        <dbReference type="Rhea" id="RHEA-COMP:10162"/>
        <dbReference type="Rhea" id="RHEA-COMP:10375"/>
        <dbReference type="ChEBI" id="CHEBI:33019"/>
        <dbReference type="ChEBI" id="CHEBI:57623"/>
        <dbReference type="ChEBI" id="CHEBI:74411"/>
        <dbReference type="ChEBI" id="CHEBI:74415"/>
        <dbReference type="EC" id="2.5.1.75"/>
    </reaction>
</comment>
<dbReference type="InterPro" id="IPR018022">
    <property type="entry name" value="IPT"/>
</dbReference>
<evidence type="ECO:0000256" key="2">
    <source>
        <dbReference type="ARBA" id="ARBA00003213"/>
    </source>
</evidence>
<dbReference type="InterPro" id="IPR039657">
    <property type="entry name" value="Dimethylallyltransferase"/>
</dbReference>